<dbReference type="VGNC" id="VGNC:16006">
    <property type="gene designation" value="CALCOCO2"/>
</dbReference>
<evidence type="ECO:0000256" key="14">
    <source>
        <dbReference type="ARBA" id="ARBA00040931"/>
    </source>
</evidence>
<evidence type="ECO:0000256" key="5">
    <source>
        <dbReference type="ARBA" id="ARBA00022771"/>
    </source>
</evidence>
<proteinExistence type="inferred from homology"/>
<reference evidence="19" key="2">
    <citation type="submission" date="2025-08" db="UniProtKB">
        <authorList>
            <consortium name="Ensembl"/>
        </authorList>
    </citation>
    <scope>IDENTIFICATION</scope>
    <source>
        <strain evidence="19">Thoroughbred</strain>
    </source>
</reference>
<dbReference type="GO" id="GO:0048471">
    <property type="term" value="C:perinuclear region of cytoplasm"/>
    <property type="evidence" value="ECO:0007669"/>
    <property type="project" value="UniProtKB-SubCell"/>
</dbReference>
<evidence type="ECO:0000256" key="6">
    <source>
        <dbReference type="ARBA" id="ARBA00022833"/>
    </source>
</evidence>
<keyword evidence="11" id="KW-0968">Cytoplasmic vesicle</keyword>
<evidence type="ECO:0000256" key="1">
    <source>
        <dbReference type="ARBA" id="ARBA00004245"/>
    </source>
</evidence>
<gene>
    <name evidence="19 21" type="primary">CALCOCO2</name>
</gene>
<dbReference type="PANTHER" id="PTHR31915">
    <property type="entry name" value="SKICH DOMAIN-CONTAINING PROTEIN"/>
    <property type="match status" value="1"/>
</dbReference>
<dbReference type="GO" id="GO:0006914">
    <property type="term" value="P:autophagy"/>
    <property type="evidence" value="ECO:0007669"/>
    <property type="project" value="UniProtKB-KW"/>
</dbReference>
<protein>
    <recommendedName>
        <fullName evidence="14">Calcium-binding and coiled-coil domain-containing protein 2</fullName>
    </recommendedName>
    <alternativeName>
        <fullName evidence="15">Nuclear domain 10 protein NDP52</fullName>
    </alternativeName>
</protein>
<dbReference type="Gene3D" id="2.60.40.2840">
    <property type="match status" value="1"/>
</dbReference>
<evidence type="ECO:0000259" key="18">
    <source>
        <dbReference type="PROSITE" id="PS51905"/>
    </source>
</evidence>
<evidence type="ECO:0000256" key="2">
    <source>
        <dbReference type="ARBA" id="ARBA00004556"/>
    </source>
</evidence>
<evidence type="ECO:0000256" key="10">
    <source>
        <dbReference type="ARBA" id="ARBA00023212"/>
    </source>
</evidence>
<keyword evidence="3" id="KW-0963">Cytoplasm</keyword>
<organism evidence="19 20">
    <name type="scientific">Equus caballus</name>
    <name type="common">Horse</name>
    <dbReference type="NCBI Taxonomy" id="9796"/>
    <lineage>
        <taxon>Eukaryota</taxon>
        <taxon>Metazoa</taxon>
        <taxon>Chordata</taxon>
        <taxon>Craniata</taxon>
        <taxon>Vertebrata</taxon>
        <taxon>Euteleostomi</taxon>
        <taxon>Mammalia</taxon>
        <taxon>Eutheria</taxon>
        <taxon>Laurasiatheria</taxon>
        <taxon>Perissodactyla</taxon>
        <taxon>Equidae</taxon>
        <taxon>Equus</taxon>
    </lineage>
</organism>
<dbReference type="FunFam" id="2.60.40.2840:FF:000002">
    <property type="entry name" value="Tax1-binding protein 1 isoform 2"/>
    <property type="match status" value="1"/>
</dbReference>
<evidence type="ECO:0000256" key="9">
    <source>
        <dbReference type="ARBA" id="ARBA00023136"/>
    </source>
</evidence>
<feature type="coiled-coil region" evidence="17">
    <location>
        <begin position="135"/>
        <end position="306"/>
    </location>
</feature>
<dbReference type="GeneTree" id="ENSGT00950000183025"/>
<evidence type="ECO:0000256" key="11">
    <source>
        <dbReference type="ARBA" id="ARBA00023329"/>
    </source>
</evidence>
<dbReference type="GO" id="GO:0008270">
    <property type="term" value="F:zinc ion binding"/>
    <property type="evidence" value="ECO:0007669"/>
    <property type="project" value="UniProtKB-KW"/>
</dbReference>
<comment type="subcellular location">
    <subcellularLocation>
        <location evidence="1">Cytoplasm</location>
        <location evidence="1">Cytoskeleton</location>
    </subcellularLocation>
    <subcellularLocation>
        <location evidence="2">Cytoplasm</location>
        <location evidence="2">Perinuclear region</location>
    </subcellularLocation>
    <subcellularLocation>
        <location evidence="12">Cytoplasmic vesicle</location>
        <location evidence="12">Autophagosome membrane</location>
        <topology evidence="12">Peripheral membrane protein</topology>
    </subcellularLocation>
</comment>
<keyword evidence="5 16" id="KW-0863">Zinc-finger</keyword>
<comment type="similarity">
    <text evidence="13">Belongs to the CALCOCO family.</text>
</comment>
<evidence type="ECO:0000256" key="3">
    <source>
        <dbReference type="ARBA" id="ARBA00022490"/>
    </source>
</evidence>
<reference evidence="19" key="3">
    <citation type="submission" date="2025-09" db="UniProtKB">
        <authorList>
            <consortium name="Ensembl"/>
        </authorList>
    </citation>
    <scope>IDENTIFICATION</scope>
    <source>
        <strain evidence="19">Thoroughbred</strain>
    </source>
</reference>
<keyword evidence="7" id="KW-0072">Autophagy</keyword>
<keyword evidence="6" id="KW-0862">Zinc</keyword>
<evidence type="ECO:0000313" key="19">
    <source>
        <dbReference type="Ensembl" id="ENSECAP00000052360.1"/>
    </source>
</evidence>
<sequence length="407" mass="47609">MEEITEDPPTSAILLDHCHFSQVIFNSVEKFYVPGGDVTCYYTLTQHFLPRRKDWIGIFRVGWKTTREYYTFMWVTLPVDVNSDSAKQQEVQFKAYYLPKDDEYYQFCYVDQDGVVRGASIPFQFRPENEEDILVVTTQEELETLKSINKKLEEKVKEQKDHWETELLQLKEQNQKMASENEKMGVRVDQLQAQLSTQEKEMEKLVQGDQDKTEQLEHLKKENGQLFLSLTEQKEHQKKLQQTVEEMKQKETTAMKKQQELMDQNFDLSKRLSENKIIYDVLQREKENMERENDLLKRENSRLLSYMGLDFDSLPYQAPTSDQGGAGQNPRLVYGNPYSGIQESSAPGQLSIKKCPTCNSDLADDIFDPTLEQQHMQSLCLNCPICDKVFPAKEKQIFEDHVFCHTL</sequence>
<feature type="domain" description="UBZ1-type" evidence="18">
    <location>
        <begin position="380"/>
        <end position="405"/>
    </location>
</feature>
<dbReference type="PROSITE" id="PS51905">
    <property type="entry name" value="ZF_UBZ1"/>
    <property type="match status" value="1"/>
</dbReference>
<evidence type="ECO:0000256" key="17">
    <source>
        <dbReference type="SAM" id="Coils"/>
    </source>
</evidence>
<keyword evidence="20" id="KW-1185">Reference proteome</keyword>
<dbReference type="InterPro" id="IPR051002">
    <property type="entry name" value="UBA_autophagy_assoc_protein"/>
</dbReference>
<evidence type="ECO:0000256" key="16">
    <source>
        <dbReference type="PROSITE-ProRule" id="PRU01253"/>
    </source>
</evidence>
<name>A0A5F5PX50_HORSE</name>
<dbReference type="Ensembl" id="ENSECAT00000071317.2">
    <property type="protein sequence ID" value="ENSECAP00000052360.1"/>
    <property type="gene ID" value="ENSECAG00000015498.4"/>
</dbReference>
<dbReference type="GO" id="GO:0000421">
    <property type="term" value="C:autophagosome membrane"/>
    <property type="evidence" value="ECO:0007669"/>
    <property type="project" value="UniProtKB-SubCell"/>
</dbReference>
<keyword evidence="4" id="KW-0479">Metal-binding</keyword>
<dbReference type="InterPro" id="IPR041611">
    <property type="entry name" value="SKICH"/>
</dbReference>
<evidence type="ECO:0000256" key="8">
    <source>
        <dbReference type="ARBA" id="ARBA00023054"/>
    </source>
</evidence>
<keyword evidence="10" id="KW-0206">Cytoskeleton</keyword>
<evidence type="ECO:0000256" key="4">
    <source>
        <dbReference type="ARBA" id="ARBA00022723"/>
    </source>
</evidence>
<evidence type="ECO:0000256" key="15">
    <source>
        <dbReference type="ARBA" id="ARBA00041519"/>
    </source>
</evidence>
<dbReference type="Gene3D" id="6.20.250.40">
    <property type="match status" value="1"/>
</dbReference>
<evidence type="ECO:0000313" key="21">
    <source>
        <dbReference type="VGNC" id="VGNC:16006"/>
    </source>
</evidence>
<dbReference type="GO" id="GO:0031410">
    <property type="term" value="C:cytoplasmic vesicle"/>
    <property type="evidence" value="ECO:0007669"/>
    <property type="project" value="UniProtKB-KW"/>
</dbReference>
<evidence type="ECO:0000256" key="12">
    <source>
        <dbReference type="ARBA" id="ARBA00037854"/>
    </source>
</evidence>
<dbReference type="PANTHER" id="PTHR31915:SF4">
    <property type="entry name" value="CALCIUM-BINDING AND COILED-COIL DOMAIN-CONTAINING PROTEIN 2"/>
    <property type="match status" value="1"/>
</dbReference>
<keyword evidence="8 17" id="KW-0175">Coiled coil</keyword>
<dbReference type="Proteomes" id="UP000002281">
    <property type="component" value="Chromosome 11"/>
</dbReference>
<evidence type="ECO:0000256" key="13">
    <source>
        <dbReference type="ARBA" id="ARBA00037963"/>
    </source>
</evidence>
<dbReference type="Pfam" id="PF17751">
    <property type="entry name" value="SKICH"/>
    <property type="match status" value="1"/>
</dbReference>
<dbReference type="GO" id="GO:0005856">
    <property type="term" value="C:cytoskeleton"/>
    <property type="evidence" value="ECO:0007669"/>
    <property type="project" value="UniProtKB-SubCell"/>
</dbReference>
<evidence type="ECO:0000256" key="7">
    <source>
        <dbReference type="ARBA" id="ARBA00023006"/>
    </source>
</evidence>
<dbReference type="Bgee" id="ENSECAG00000015498">
    <property type="expression patterns" value="Expressed in trophectoderm and 23 other cell types or tissues"/>
</dbReference>
<reference evidence="19 20" key="1">
    <citation type="journal article" date="2009" name="Science">
        <title>Genome sequence, comparative analysis, and population genetics of the domestic horse.</title>
        <authorList>
            <consortium name="Broad Institute Genome Sequencing Platform"/>
            <consortium name="Broad Institute Whole Genome Assembly Team"/>
            <person name="Wade C.M."/>
            <person name="Giulotto E."/>
            <person name="Sigurdsson S."/>
            <person name="Zoli M."/>
            <person name="Gnerre S."/>
            <person name="Imsland F."/>
            <person name="Lear T.L."/>
            <person name="Adelson D.L."/>
            <person name="Bailey E."/>
            <person name="Bellone R.R."/>
            <person name="Bloecker H."/>
            <person name="Distl O."/>
            <person name="Edgar R.C."/>
            <person name="Garber M."/>
            <person name="Leeb T."/>
            <person name="Mauceli E."/>
            <person name="MacLeod J.N."/>
            <person name="Penedo M.C.T."/>
            <person name="Raison J.M."/>
            <person name="Sharpe T."/>
            <person name="Vogel J."/>
            <person name="Andersson L."/>
            <person name="Antczak D.F."/>
            <person name="Biagi T."/>
            <person name="Binns M.M."/>
            <person name="Chowdhary B.P."/>
            <person name="Coleman S.J."/>
            <person name="Della Valle G."/>
            <person name="Fryc S."/>
            <person name="Guerin G."/>
            <person name="Hasegawa T."/>
            <person name="Hill E.W."/>
            <person name="Jurka J."/>
            <person name="Kiialainen A."/>
            <person name="Lindgren G."/>
            <person name="Liu J."/>
            <person name="Magnani E."/>
            <person name="Mickelson J.R."/>
            <person name="Murray J."/>
            <person name="Nergadze S.G."/>
            <person name="Onofrio R."/>
            <person name="Pedroni S."/>
            <person name="Piras M.F."/>
            <person name="Raudsepp T."/>
            <person name="Rocchi M."/>
            <person name="Roeed K.H."/>
            <person name="Ryder O.A."/>
            <person name="Searle S."/>
            <person name="Skow L."/>
            <person name="Swinburne J.E."/>
            <person name="Syvaenen A.C."/>
            <person name="Tozaki T."/>
            <person name="Valberg S.J."/>
            <person name="Vaudin M."/>
            <person name="White J.R."/>
            <person name="Zody M.C."/>
            <person name="Lander E.S."/>
            <person name="Lindblad-Toh K."/>
        </authorList>
    </citation>
    <scope>NUCLEOTIDE SEQUENCE [LARGE SCALE GENOMIC DNA]</scope>
    <source>
        <strain evidence="19 20">Thoroughbred</strain>
    </source>
</reference>
<dbReference type="CDD" id="cd21968">
    <property type="entry name" value="Zn-C2H2_CALCOCO2"/>
    <property type="match status" value="1"/>
</dbReference>
<keyword evidence="9" id="KW-0472">Membrane</keyword>
<dbReference type="AlphaFoldDB" id="A0A5F5PX50"/>
<accession>A0A5F5PX50</accession>
<dbReference type="InterPro" id="IPR041641">
    <property type="entry name" value="CALCOCO1/2_Zn_UBZ1"/>
</dbReference>
<evidence type="ECO:0000313" key="20">
    <source>
        <dbReference type="Proteomes" id="UP000002281"/>
    </source>
</evidence>